<dbReference type="PANTHER" id="PTHR46797:SF1">
    <property type="entry name" value="METHYLPHOSPHONATE SYNTHASE"/>
    <property type="match status" value="1"/>
</dbReference>
<dbReference type="SMART" id="SM00530">
    <property type="entry name" value="HTH_XRE"/>
    <property type="match status" value="1"/>
</dbReference>
<dbReference type="InterPro" id="IPR011051">
    <property type="entry name" value="RmlC_Cupin_sf"/>
</dbReference>
<organism evidence="3 4">
    <name type="scientific">Agreia bicolorata</name>
    <dbReference type="NCBI Taxonomy" id="110935"/>
    <lineage>
        <taxon>Bacteria</taxon>
        <taxon>Bacillati</taxon>
        <taxon>Actinomycetota</taxon>
        <taxon>Actinomycetes</taxon>
        <taxon>Micrococcales</taxon>
        <taxon>Microbacteriaceae</taxon>
        <taxon>Agreia</taxon>
    </lineage>
</organism>
<dbReference type="Gene3D" id="1.10.260.40">
    <property type="entry name" value="lambda repressor-like DNA-binding domains"/>
    <property type="match status" value="1"/>
</dbReference>
<name>A0A1T4YCW2_9MICO</name>
<reference evidence="4" key="1">
    <citation type="submission" date="2017-02" db="EMBL/GenBank/DDBJ databases">
        <authorList>
            <person name="Varghese N."/>
            <person name="Submissions S."/>
        </authorList>
    </citation>
    <scope>NUCLEOTIDE SEQUENCE [LARGE SCALE GENOMIC DNA]</scope>
    <source>
        <strain evidence="4">VKM Ac-2052</strain>
    </source>
</reference>
<evidence type="ECO:0000256" key="1">
    <source>
        <dbReference type="ARBA" id="ARBA00023125"/>
    </source>
</evidence>
<dbReference type="InterPro" id="IPR010982">
    <property type="entry name" value="Lambda_DNA-bd_dom_sf"/>
</dbReference>
<dbReference type="CDD" id="cd00093">
    <property type="entry name" value="HTH_XRE"/>
    <property type="match status" value="1"/>
</dbReference>
<sequence>MLLRMTQEMIDDVVRQRIRSLRLSLGWTLDTLSSRCYLSPSTLSRIETGHRRIALDQLVPIAQALGTTLDQLVEPEGDDDVVIRPEPETGVGSTIWLLSRERDRRGVMIAKMRITAEREKTEQQVHPGYEWFTVLQGVLTLRLGERTILVREGQAAEFSTMTPHALEANDGPVELLTIFDHDGERAHLPGHRPAKRQS</sequence>
<dbReference type="SUPFAM" id="SSF51182">
    <property type="entry name" value="RmlC-like cupins"/>
    <property type="match status" value="1"/>
</dbReference>
<dbReference type="InterPro" id="IPR001387">
    <property type="entry name" value="Cro/C1-type_HTH"/>
</dbReference>
<dbReference type="AlphaFoldDB" id="A0A1T4YCW2"/>
<dbReference type="EMBL" id="FUYG01000007">
    <property type="protein sequence ID" value="SKA99604.1"/>
    <property type="molecule type" value="Genomic_DNA"/>
</dbReference>
<dbReference type="GO" id="GO:0003677">
    <property type="term" value="F:DNA binding"/>
    <property type="evidence" value="ECO:0007669"/>
    <property type="project" value="UniProtKB-KW"/>
</dbReference>
<keyword evidence="1" id="KW-0238">DNA-binding</keyword>
<dbReference type="PROSITE" id="PS50943">
    <property type="entry name" value="HTH_CROC1"/>
    <property type="match status" value="1"/>
</dbReference>
<gene>
    <name evidence="3" type="ORF">SAMN06295879_2852</name>
</gene>
<accession>A0A1T4YCW2</accession>
<dbReference type="Proteomes" id="UP000189735">
    <property type="component" value="Unassembled WGS sequence"/>
</dbReference>
<dbReference type="InterPro" id="IPR050807">
    <property type="entry name" value="TransReg_Diox_bact_type"/>
</dbReference>
<dbReference type="Pfam" id="PF01381">
    <property type="entry name" value="HTH_3"/>
    <property type="match status" value="1"/>
</dbReference>
<feature type="domain" description="HTH cro/C1-type" evidence="2">
    <location>
        <begin position="18"/>
        <end position="72"/>
    </location>
</feature>
<evidence type="ECO:0000259" key="2">
    <source>
        <dbReference type="PROSITE" id="PS50943"/>
    </source>
</evidence>
<dbReference type="InterPro" id="IPR014710">
    <property type="entry name" value="RmlC-like_jellyroll"/>
</dbReference>
<dbReference type="PANTHER" id="PTHR46797">
    <property type="entry name" value="HTH-TYPE TRANSCRIPTIONAL REGULATOR"/>
    <property type="match status" value="1"/>
</dbReference>
<dbReference type="GO" id="GO:0003700">
    <property type="term" value="F:DNA-binding transcription factor activity"/>
    <property type="evidence" value="ECO:0007669"/>
    <property type="project" value="TreeGrafter"/>
</dbReference>
<dbReference type="SUPFAM" id="SSF47413">
    <property type="entry name" value="lambda repressor-like DNA-binding domains"/>
    <property type="match status" value="1"/>
</dbReference>
<evidence type="ECO:0000313" key="4">
    <source>
        <dbReference type="Proteomes" id="UP000189735"/>
    </source>
</evidence>
<proteinExistence type="predicted"/>
<dbReference type="Pfam" id="PF07883">
    <property type="entry name" value="Cupin_2"/>
    <property type="match status" value="1"/>
</dbReference>
<dbReference type="GO" id="GO:0005829">
    <property type="term" value="C:cytosol"/>
    <property type="evidence" value="ECO:0007669"/>
    <property type="project" value="TreeGrafter"/>
</dbReference>
<evidence type="ECO:0000313" key="3">
    <source>
        <dbReference type="EMBL" id="SKA99604.1"/>
    </source>
</evidence>
<dbReference type="InterPro" id="IPR013096">
    <property type="entry name" value="Cupin_2"/>
</dbReference>
<protein>
    <submittedName>
        <fullName evidence="3">Transcriptional regulator, XRE family with cupin sensor</fullName>
    </submittedName>
</protein>
<dbReference type="CDD" id="cd02209">
    <property type="entry name" value="cupin_XRE_C"/>
    <property type="match status" value="1"/>
</dbReference>
<dbReference type="Gene3D" id="2.60.120.10">
    <property type="entry name" value="Jelly Rolls"/>
    <property type="match status" value="1"/>
</dbReference>